<dbReference type="WBParaSite" id="snap_masked-unitig_17763-processed-gene-0.0-mRNA-1">
    <property type="protein sequence ID" value="snap_masked-unitig_17763-processed-gene-0.0-mRNA-1"/>
    <property type="gene ID" value="snap_masked-unitig_17763-processed-gene-0.0"/>
</dbReference>
<protein>
    <recommendedName>
        <fullName evidence="7">Cytochrome c oxidase assembly protein COX11, mitochondrial</fullName>
    </recommendedName>
</protein>
<evidence type="ECO:0000256" key="4">
    <source>
        <dbReference type="ARBA" id="ARBA00022989"/>
    </source>
</evidence>
<dbReference type="FunFam" id="2.60.370.10:FF:000001">
    <property type="entry name" value="COX11 cytochrome c oxidase assembly homolog"/>
    <property type="match status" value="1"/>
</dbReference>
<dbReference type="GO" id="GO:0005507">
    <property type="term" value="F:copper ion binding"/>
    <property type="evidence" value="ECO:0007669"/>
    <property type="project" value="InterPro"/>
</dbReference>
<comment type="function">
    <text evidence="1">Exerts its effect at some terminal stage of cytochrome c oxidase synthesis, probably by being involved in the insertion of the copper B into subunit I.</text>
</comment>
<dbReference type="NCBIfam" id="NF003465">
    <property type="entry name" value="PRK05089.1"/>
    <property type="match status" value="1"/>
</dbReference>
<comment type="subcellular location">
    <subcellularLocation>
        <location evidence="2">Mitochondrion inner membrane</location>
        <topology evidence="2">Single-pass membrane protein</topology>
        <orientation evidence="2">Intermembrane side</orientation>
    </subcellularLocation>
</comment>
<dbReference type="GO" id="GO:0005743">
    <property type="term" value="C:mitochondrial inner membrane"/>
    <property type="evidence" value="ECO:0007669"/>
    <property type="project" value="UniProtKB-SubCell"/>
</dbReference>
<evidence type="ECO:0000313" key="9">
    <source>
        <dbReference type="WBParaSite" id="snap_masked-unitig_17763-processed-gene-0.0-mRNA-1"/>
    </source>
</evidence>
<keyword evidence="4" id="KW-1133">Transmembrane helix</keyword>
<keyword evidence="5" id="KW-0472">Membrane</keyword>
<dbReference type="PANTHER" id="PTHR21320">
    <property type="entry name" value="CYTOCHROME C OXIDASE ASSEMBLY PROTEIN COX11-RELATED"/>
    <property type="match status" value="1"/>
</dbReference>
<dbReference type="PANTHER" id="PTHR21320:SF3">
    <property type="entry name" value="CYTOCHROME C OXIDASE ASSEMBLY PROTEIN COX11, MITOCHONDRIAL-RELATED"/>
    <property type="match status" value="1"/>
</dbReference>
<dbReference type="AlphaFoldDB" id="A0A1I8JMZ5"/>
<dbReference type="SUPFAM" id="SSF110111">
    <property type="entry name" value="Ctag/Cox11"/>
    <property type="match status" value="1"/>
</dbReference>
<evidence type="ECO:0000256" key="6">
    <source>
        <dbReference type="ARBA" id="ARBA00063165"/>
    </source>
</evidence>
<keyword evidence="8" id="KW-1185">Reference proteome</keyword>
<comment type="subunit">
    <text evidence="6">Interacts with CNNM4/ACDP4. Interacts with RANBP2.</text>
</comment>
<dbReference type="Gene3D" id="2.60.370.10">
    <property type="entry name" value="Ctag/Cox11"/>
    <property type="match status" value="1"/>
</dbReference>
<proteinExistence type="inferred from homology"/>
<sequence length="381" mass="43179">MLSRLMCDRCRLQLLLAGRQHQFFQRFKSDNSARFGQNLGPGGPWQSRGKPAVDAGATATMYMSAAAVFMLGLSYASVPLYRKFCQMTGTASNPLLARVDNIERVREMRPVADCPLVVNFIADTHSQLAWNFRPQQPRVQLVPGETVLVFYTARNPTDVPVTGIATYTVNPYQASQYFNKIQCFCFEEQRLNPGEEVDMPVFFYIIDPEFINDPRLRDVRQITLSYCFFEAKEGLSLSLPGLTATFYRSSLATVWQRLCCRPTPCLSSIAWCDWRFEQGFDTLDVAHLLEQKTCQKQQAGKQSGFGSASKLKRTLWRRRNFQAAAETLEHLAAEKQSLLAGMARFNGLSPDLTEAAAPKLKSWREKVARLQAEIHEQGRFL</sequence>
<name>A0A1I8JMZ5_9PLAT</name>
<evidence type="ECO:0000313" key="8">
    <source>
        <dbReference type="Proteomes" id="UP000095280"/>
    </source>
</evidence>
<reference evidence="9" key="1">
    <citation type="submission" date="2016-11" db="UniProtKB">
        <authorList>
            <consortium name="WormBaseParasite"/>
        </authorList>
    </citation>
    <scope>IDENTIFICATION</scope>
</reference>
<accession>A0A1I8JMZ5</accession>
<evidence type="ECO:0000256" key="2">
    <source>
        <dbReference type="ARBA" id="ARBA00004243"/>
    </source>
</evidence>
<organism evidence="8 9">
    <name type="scientific">Macrostomum lignano</name>
    <dbReference type="NCBI Taxonomy" id="282301"/>
    <lineage>
        <taxon>Eukaryota</taxon>
        <taxon>Metazoa</taxon>
        <taxon>Spiralia</taxon>
        <taxon>Lophotrochozoa</taxon>
        <taxon>Platyhelminthes</taxon>
        <taxon>Rhabditophora</taxon>
        <taxon>Macrostomorpha</taxon>
        <taxon>Macrostomida</taxon>
        <taxon>Macrostomidae</taxon>
        <taxon>Macrostomum</taxon>
    </lineage>
</organism>
<evidence type="ECO:0000256" key="3">
    <source>
        <dbReference type="ARBA" id="ARBA00022692"/>
    </source>
</evidence>
<dbReference type="InterPro" id="IPR023471">
    <property type="entry name" value="CtaG/Cox11_dom_sf"/>
</dbReference>
<dbReference type="Proteomes" id="UP000095280">
    <property type="component" value="Unplaced"/>
</dbReference>
<keyword evidence="3" id="KW-0812">Transmembrane</keyword>
<dbReference type="InterPro" id="IPR007533">
    <property type="entry name" value="Cyt_c_oxidase_assmbl_CtaG"/>
</dbReference>
<dbReference type="HAMAP" id="MF_00155">
    <property type="entry name" value="CtaG"/>
    <property type="match status" value="1"/>
</dbReference>
<dbReference type="Pfam" id="PF04442">
    <property type="entry name" value="CtaG_Cox11"/>
    <property type="match status" value="1"/>
</dbReference>
<evidence type="ECO:0000256" key="5">
    <source>
        <dbReference type="ARBA" id="ARBA00023136"/>
    </source>
</evidence>
<evidence type="ECO:0000256" key="1">
    <source>
        <dbReference type="ARBA" id="ARBA00004007"/>
    </source>
</evidence>
<evidence type="ECO:0000256" key="7">
    <source>
        <dbReference type="ARBA" id="ARBA00068998"/>
    </source>
</evidence>